<dbReference type="HAMAP" id="MF_00925">
    <property type="entry name" value="OM_assembly_BamE"/>
    <property type="match status" value="1"/>
</dbReference>
<dbReference type="EMBL" id="JAUTBB010000001">
    <property type="protein sequence ID" value="MDQ1118999.1"/>
    <property type="molecule type" value="Genomic_DNA"/>
</dbReference>
<dbReference type="PANTHER" id="PTHR37482">
    <property type="entry name" value="OUTER MEMBRANE PROTEIN ASSEMBLY FACTOR BAME"/>
    <property type="match status" value="1"/>
</dbReference>
<dbReference type="InterPro" id="IPR007450">
    <property type="entry name" value="BamE_dom"/>
</dbReference>
<dbReference type="InterPro" id="IPR037873">
    <property type="entry name" value="BamE-like"/>
</dbReference>
<protein>
    <recommendedName>
        <fullName evidence="4">Outer membrane protein assembly factor BamE</fullName>
    </recommendedName>
</protein>
<feature type="domain" description="Outer membrane protein assembly factor BamE" evidence="6">
    <location>
        <begin position="47"/>
        <end position="117"/>
    </location>
</feature>
<gene>
    <name evidence="4" type="primary">bamE</name>
    <name evidence="7" type="ORF">QE383_001307</name>
</gene>
<comment type="subunit">
    <text evidence="4">Part of the Bam complex.</text>
</comment>
<evidence type="ECO:0000313" key="8">
    <source>
        <dbReference type="Proteomes" id="UP001234354"/>
    </source>
</evidence>
<keyword evidence="3 4" id="KW-0998">Cell outer membrane</keyword>
<comment type="function">
    <text evidence="4">Part of the outer membrane protein assembly complex, which is involved in assembly and insertion of beta-barrel proteins into the outer membrane.</text>
</comment>
<dbReference type="AlphaFoldDB" id="A0AAW8GD78"/>
<evidence type="ECO:0000256" key="5">
    <source>
        <dbReference type="SAM" id="MobiDB-lite"/>
    </source>
</evidence>
<dbReference type="InterPro" id="IPR026592">
    <property type="entry name" value="BamE"/>
</dbReference>
<dbReference type="GO" id="GO:0051205">
    <property type="term" value="P:protein insertion into membrane"/>
    <property type="evidence" value="ECO:0007669"/>
    <property type="project" value="UniProtKB-UniRule"/>
</dbReference>
<accession>A0AAW8GD78</accession>
<name>A0AAW8GD78_9GAMM</name>
<dbReference type="Pfam" id="PF04355">
    <property type="entry name" value="BamE"/>
    <property type="match status" value="1"/>
</dbReference>
<evidence type="ECO:0000256" key="3">
    <source>
        <dbReference type="ARBA" id="ARBA00023237"/>
    </source>
</evidence>
<proteinExistence type="inferred from homology"/>
<sequence length="151" mass="16759">MRRSVSSAGLFPTFADPSFMRKFLLIAALGLATSGCGIIYKQPIYQGNLLRQQDVDKLAVGQSKQQVLALLGTPSVADPFHAQRWDYTATERTDRLGHTQMKNFTVFFNGDAVSKWEGDYFPNQDEELARNSIRQFGPNLAKDKKKKGGGG</sequence>
<dbReference type="Gene3D" id="3.30.1450.10">
    <property type="match status" value="1"/>
</dbReference>
<dbReference type="GO" id="GO:0043165">
    <property type="term" value="P:Gram-negative-bacterium-type cell outer membrane assembly"/>
    <property type="evidence" value="ECO:0007669"/>
    <property type="project" value="UniProtKB-UniRule"/>
</dbReference>
<comment type="subcellular location">
    <subcellularLocation>
        <location evidence="4">Cell outer membrane</location>
    </subcellularLocation>
</comment>
<dbReference type="Proteomes" id="UP001234354">
    <property type="component" value="Unassembled WGS sequence"/>
</dbReference>
<evidence type="ECO:0000256" key="2">
    <source>
        <dbReference type="ARBA" id="ARBA00023136"/>
    </source>
</evidence>
<evidence type="ECO:0000256" key="4">
    <source>
        <dbReference type="HAMAP-Rule" id="MF_00925"/>
    </source>
</evidence>
<evidence type="ECO:0000313" key="7">
    <source>
        <dbReference type="EMBL" id="MDQ1118999.1"/>
    </source>
</evidence>
<comment type="caution">
    <text evidence="7">The sequence shown here is derived from an EMBL/GenBank/DDBJ whole genome shotgun (WGS) entry which is preliminary data.</text>
</comment>
<feature type="region of interest" description="Disordered" evidence="5">
    <location>
        <begin position="131"/>
        <end position="151"/>
    </location>
</feature>
<organism evidence="7 8">
    <name type="scientific">Pseudoxanthomonas winnipegensis</name>
    <dbReference type="NCBI Taxonomy" id="2480810"/>
    <lineage>
        <taxon>Bacteria</taxon>
        <taxon>Pseudomonadati</taxon>
        <taxon>Pseudomonadota</taxon>
        <taxon>Gammaproteobacteria</taxon>
        <taxon>Lysobacterales</taxon>
        <taxon>Lysobacteraceae</taxon>
        <taxon>Pseudoxanthomonas</taxon>
    </lineage>
</organism>
<keyword evidence="2 4" id="KW-0472">Membrane</keyword>
<dbReference type="GO" id="GO:0030674">
    <property type="term" value="F:protein-macromolecule adaptor activity"/>
    <property type="evidence" value="ECO:0007669"/>
    <property type="project" value="TreeGrafter"/>
</dbReference>
<keyword evidence="1 4" id="KW-0732">Signal</keyword>
<dbReference type="GO" id="GO:1990063">
    <property type="term" value="C:Bam protein complex"/>
    <property type="evidence" value="ECO:0007669"/>
    <property type="project" value="TreeGrafter"/>
</dbReference>
<dbReference type="PANTHER" id="PTHR37482:SF1">
    <property type="entry name" value="OUTER MEMBRANE PROTEIN ASSEMBLY FACTOR BAME"/>
    <property type="match status" value="1"/>
</dbReference>
<evidence type="ECO:0000259" key="6">
    <source>
        <dbReference type="Pfam" id="PF04355"/>
    </source>
</evidence>
<evidence type="ECO:0000256" key="1">
    <source>
        <dbReference type="ARBA" id="ARBA00022729"/>
    </source>
</evidence>
<reference evidence="7" key="1">
    <citation type="submission" date="2023-07" db="EMBL/GenBank/DDBJ databases">
        <title>Functional and genomic diversity of the sorghum phyllosphere microbiome.</title>
        <authorList>
            <person name="Shade A."/>
        </authorList>
    </citation>
    <scope>NUCLEOTIDE SEQUENCE</scope>
    <source>
        <strain evidence="7">SORGH_AS_0908</strain>
    </source>
</reference>
<comment type="similarity">
    <text evidence="4">Belongs to the BamE family.</text>
</comment>